<sequence length="366" mass="41713">MKDRDRHLLTKSLLLPLLLVSLLLLGSPLDADPATSIDSNQHDLLQNSLSIVEIDHEIERITKQQATAEASRNALQKDLVSKSNQIKAKQDSAGAIVRSYYMGERDNLFTLLLSASNISNFLQIYSYYEMIIDQDATILDTYQTDYHKIQAMEDEMQRTVAELDMMRMNLIKQRERVLALQKEVDSSLAGSANPEALKKMIEEFTLYWNNIGIYEVKKYFEALASAMQDLPDFIKNKEGTLRTNGSTYTIDIHEDDLNLFLRSKNEIFNQFSFHFANNSITASGKSGTLSLEVKGHYSVENEPQNSIMFHVDKLVFNGLELPDTTCRTLEEEFDLGFYPQKIVSFVKATEVKSTDKHLIVILKLSM</sequence>
<dbReference type="OrthoDB" id="2657928at2"/>
<protein>
    <recommendedName>
        <fullName evidence="3">N-terminal domain of peptidoglycan hydrolase CwlO-containing protein</fullName>
    </recommendedName>
</protein>
<dbReference type="Gene3D" id="6.10.250.3150">
    <property type="match status" value="1"/>
</dbReference>
<evidence type="ECO:0000313" key="1">
    <source>
        <dbReference type="EMBL" id="GAF07067.1"/>
    </source>
</evidence>
<dbReference type="STRING" id="1236976.JCM16418_1055"/>
<accession>W7YF12</accession>
<proteinExistence type="predicted"/>
<dbReference type="eggNOG" id="COG1196">
    <property type="taxonomic scope" value="Bacteria"/>
</dbReference>
<gene>
    <name evidence="1" type="ORF">JCM16418_1055</name>
</gene>
<keyword evidence="2" id="KW-1185">Reference proteome</keyword>
<reference evidence="1 2" key="1">
    <citation type="journal article" date="2014" name="Genome Announc.">
        <title>Draft Genome Sequence of Paenibacillus pini JCM 16418T, Isolated from the Rhizosphere of Pine Tree.</title>
        <authorList>
            <person name="Yuki M."/>
            <person name="Oshima K."/>
            <person name="Suda W."/>
            <person name="Oshida Y."/>
            <person name="Kitamura K."/>
            <person name="Iida Y."/>
            <person name="Hattori M."/>
            <person name="Ohkuma M."/>
        </authorList>
    </citation>
    <scope>NUCLEOTIDE SEQUENCE [LARGE SCALE GENOMIC DNA]</scope>
    <source>
        <strain evidence="1 2">JCM 16418</strain>
    </source>
</reference>
<evidence type="ECO:0008006" key="3">
    <source>
        <dbReference type="Google" id="ProtNLM"/>
    </source>
</evidence>
<dbReference type="RefSeq" id="WP_052020050.1">
    <property type="nucleotide sequence ID" value="NZ_BAVZ01000002.1"/>
</dbReference>
<dbReference type="AlphaFoldDB" id="W7YF12"/>
<comment type="caution">
    <text evidence="1">The sequence shown here is derived from an EMBL/GenBank/DDBJ whole genome shotgun (WGS) entry which is preliminary data.</text>
</comment>
<organism evidence="1 2">
    <name type="scientific">Paenibacillus pini JCM 16418</name>
    <dbReference type="NCBI Taxonomy" id="1236976"/>
    <lineage>
        <taxon>Bacteria</taxon>
        <taxon>Bacillati</taxon>
        <taxon>Bacillota</taxon>
        <taxon>Bacilli</taxon>
        <taxon>Bacillales</taxon>
        <taxon>Paenibacillaceae</taxon>
        <taxon>Paenibacillus</taxon>
    </lineage>
</organism>
<dbReference type="EMBL" id="BAVZ01000002">
    <property type="protein sequence ID" value="GAF07067.1"/>
    <property type="molecule type" value="Genomic_DNA"/>
</dbReference>
<evidence type="ECO:0000313" key="2">
    <source>
        <dbReference type="Proteomes" id="UP000019364"/>
    </source>
</evidence>
<name>W7YF12_9BACL</name>
<dbReference type="Proteomes" id="UP000019364">
    <property type="component" value="Unassembled WGS sequence"/>
</dbReference>